<organism evidence="3 4">
    <name type="scientific">Streptomyces aquilus</name>
    <dbReference type="NCBI Taxonomy" id="2548456"/>
    <lineage>
        <taxon>Bacteria</taxon>
        <taxon>Bacillati</taxon>
        <taxon>Actinomycetota</taxon>
        <taxon>Actinomycetes</taxon>
        <taxon>Kitasatosporales</taxon>
        <taxon>Streptomycetaceae</taxon>
        <taxon>Streptomyces</taxon>
    </lineage>
</organism>
<reference evidence="3 4" key="1">
    <citation type="submission" date="2018-12" db="EMBL/GenBank/DDBJ databases">
        <authorList>
            <person name="Li K."/>
        </authorList>
    </citation>
    <scope>NUCLEOTIDE SEQUENCE [LARGE SCALE GENOMIC DNA]</scope>
    <source>
        <strain evidence="4">CR22</strain>
        <strain evidence="3">GGCR-6</strain>
    </source>
</reference>
<keyword evidence="1" id="KW-0812">Transmembrane</keyword>
<evidence type="ECO:0000313" key="2">
    <source>
        <dbReference type="EMBL" id="AZP14745.1"/>
    </source>
</evidence>
<evidence type="ECO:0000256" key="1">
    <source>
        <dbReference type="SAM" id="Phobius"/>
    </source>
</evidence>
<keyword evidence="1" id="KW-0472">Membrane</keyword>
<evidence type="ECO:0000313" key="3">
    <source>
        <dbReference type="EMBL" id="AZP22959.1"/>
    </source>
</evidence>
<dbReference type="AlphaFoldDB" id="A0A3S9IF59"/>
<dbReference type="KEGG" id="saqu:EJC51_47255"/>
<sequence>MVAASAADADSWVASRVDDGDELRKELAPLVEELQKHDVVGNSLQAVRKWVAEQMLSLGSAAVLHTTWPWWVGAAGAGMTALLTVTAEAGQATGSIFIPLVLGVLGMGGGVAVLALRGTAHAASRGGQQMSKVTDYLFHRAGSIGAEPERLFEEQVRPALAALFEKHGRADAALAGPAPVVPRLRNMAETSLVLAIGLLVVSAIVFAVGFGDAWHKNTCVPSAVQYCP</sequence>
<feature type="transmembrane region" description="Helical" evidence="1">
    <location>
        <begin position="96"/>
        <end position="116"/>
    </location>
</feature>
<accession>A0A3S9IF59</accession>
<dbReference type="EMBL" id="CP034463">
    <property type="protein sequence ID" value="AZP22959.1"/>
    <property type="molecule type" value="Genomic_DNA"/>
</dbReference>
<name>A0A3S9IF59_9ACTN</name>
<dbReference type="EMBL" id="CP034463">
    <property type="protein sequence ID" value="AZP14745.1"/>
    <property type="molecule type" value="Genomic_DNA"/>
</dbReference>
<gene>
    <name evidence="2" type="ORF">EJC51_00290</name>
    <name evidence="3" type="ORF">EJC51_47255</name>
</gene>
<feature type="transmembrane region" description="Helical" evidence="1">
    <location>
        <begin position="192"/>
        <end position="211"/>
    </location>
</feature>
<keyword evidence="1" id="KW-1133">Transmembrane helix</keyword>
<protein>
    <submittedName>
        <fullName evidence="3">Uncharacterized protein</fullName>
    </submittedName>
</protein>
<evidence type="ECO:0000313" key="4">
    <source>
        <dbReference type="Proteomes" id="UP000280197"/>
    </source>
</evidence>
<dbReference type="KEGG" id="saqu:EJC51_00290"/>
<proteinExistence type="predicted"/>
<dbReference type="RefSeq" id="WP_126269133.1">
    <property type="nucleotide sequence ID" value="NZ_CP034463.1"/>
</dbReference>
<keyword evidence="4" id="KW-1185">Reference proteome</keyword>
<dbReference type="Proteomes" id="UP000280197">
    <property type="component" value="Chromosome"/>
</dbReference>